<evidence type="ECO:0000313" key="3">
    <source>
        <dbReference type="EMBL" id="PTQ91201.1"/>
    </source>
</evidence>
<dbReference type="OrthoDB" id="9803532at2"/>
<proteinExistence type="predicted"/>
<dbReference type="RefSeq" id="WP_107864222.1">
    <property type="nucleotide sequence ID" value="NZ_QAON01000001.1"/>
</dbReference>
<dbReference type="Pfam" id="PF14403">
    <property type="entry name" value="CP_ATPgrasp_2"/>
    <property type="match status" value="1"/>
</dbReference>
<evidence type="ECO:0000259" key="1">
    <source>
        <dbReference type="Pfam" id="PF04168"/>
    </source>
</evidence>
<dbReference type="Gene3D" id="3.30.1490.270">
    <property type="match status" value="1"/>
</dbReference>
<comment type="caution">
    <text evidence="3">The sequence shown here is derived from an EMBL/GenBank/DDBJ whole genome shotgun (WGS) entry which is preliminary data.</text>
</comment>
<protein>
    <submittedName>
        <fullName evidence="3">Putative circularly permuted ATP-grasp superfamily protein</fullName>
    </submittedName>
</protein>
<dbReference type="InterPro" id="IPR007296">
    <property type="entry name" value="DUF403"/>
</dbReference>
<gene>
    <name evidence="3" type="ORF">C8N29_101274</name>
</gene>
<dbReference type="Pfam" id="PF04168">
    <property type="entry name" value="Alpha-E"/>
    <property type="match status" value="1"/>
</dbReference>
<reference evidence="3 4" key="1">
    <citation type="submission" date="2018-04" db="EMBL/GenBank/DDBJ databases">
        <title>Genomic Encyclopedia of Archaeal and Bacterial Type Strains, Phase II (KMG-II): from individual species to whole genera.</title>
        <authorList>
            <person name="Goeker M."/>
        </authorList>
    </citation>
    <scope>NUCLEOTIDE SEQUENCE [LARGE SCALE GENOMIC DNA]</scope>
    <source>
        <strain evidence="3 4">DSM 5822</strain>
    </source>
</reference>
<accession>A0A2T5J3M3</accession>
<evidence type="ECO:0000313" key="4">
    <source>
        <dbReference type="Proteomes" id="UP000244223"/>
    </source>
</evidence>
<dbReference type="Proteomes" id="UP000244223">
    <property type="component" value="Unassembled WGS sequence"/>
</dbReference>
<dbReference type="InterPro" id="IPR051680">
    <property type="entry name" value="ATP-dep_Glu-Cys_Ligase-2"/>
</dbReference>
<organism evidence="3 4">
    <name type="scientific">Agitococcus lubricus</name>
    <dbReference type="NCBI Taxonomy" id="1077255"/>
    <lineage>
        <taxon>Bacteria</taxon>
        <taxon>Pseudomonadati</taxon>
        <taxon>Pseudomonadota</taxon>
        <taxon>Gammaproteobacteria</taxon>
        <taxon>Moraxellales</taxon>
        <taxon>Moraxellaceae</taxon>
        <taxon>Agitococcus</taxon>
    </lineage>
</organism>
<dbReference type="Gene3D" id="3.40.50.11290">
    <property type="match status" value="1"/>
</dbReference>
<keyword evidence="4" id="KW-1185">Reference proteome</keyword>
<dbReference type="SUPFAM" id="SSF56059">
    <property type="entry name" value="Glutathione synthetase ATP-binding domain-like"/>
    <property type="match status" value="1"/>
</dbReference>
<dbReference type="AlphaFoldDB" id="A0A2T5J3M3"/>
<feature type="domain" description="DUF403" evidence="1">
    <location>
        <begin position="508"/>
        <end position="812"/>
    </location>
</feature>
<dbReference type="InterPro" id="IPR025841">
    <property type="entry name" value="CP_ATPgrasp_2"/>
</dbReference>
<sequence length="825" mass="92716">MPTLFDAYQVDSSRYNEIFAADGTVHPHWYRFATTLQSMTASQMQERADLVAQQIHENGVTYNVYADPQGTNRPWRLGPIPNLIPAEQWQVLAEGITQRATLLNAMLADIYGEQRLIREGLIPAELIYGHNNFLRPCMGIKQPHNTFLHVYAADVARDANGQWWIMADRTQTPSGAGYALENRQIIARAFPELYRQLKVQSLNDYFLILRQTLSRLSPSSGEAPLIVLLTSGRFNETYFEHIYLARHMGIPLVEGYDLTVRGSVVYLKTLNGLKRVHVILRRLDDDYCDPLELRSDSALGVAGLLDAVRSGTVLVANALGSGVLESAGLLGFLPNACQYLLKEPLKLPSIATWWCGEDPVREEALSKLNRLVVKPAFPSQRFEPVFGEKLSKKELESLKRRIERRPYAYVAQELVALAQSPVWHKDTGQFQAQSSGMRVYAVASDEGYSVMAGGLSRVASHHGANVVSMQRGGISKDTWVCFGQSTRTEKPKVRTIGVRDLLRQDPYLPSRVAENMFWLGRYSERCDNNARLLRSALSRHIELAGDSDLSLEIALESCQFLGLYPEDKDLSSQLLAGICDAKWGSSLVSNLRSLIWSASQVRGRLSQENWITIAELQQEADSLRPEQLELGQALSFVDRLLMSLSSLAGFAMDDMTQDNSWRFLMLGRRLERLQFLADMIAQLLQTNAAIEQTGLDWLLELADSTITYRSRYLSSAQLIPVLDLILLDPSNPHSLQFQLDTLLAYLAQLDHDNDYGLAALRERLRSLNFDVLESEMDYPTRLPRALGLIAVLLQDIARTGRDLSDHLSLRYFAHIDTISQPTVSA</sequence>
<dbReference type="EMBL" id="QAON01000001">
    <property type="protein sequence ID" value="PTQ91201.1"/>
    <property type="molecule type" value="Genomic_DNA"/>
</dbReference>
<evidence type="ECO:0000259" key="2">
    <source>
        <dbReference type="Pfam" id="PF14403"/>
    </source>
</evidence>
<dbReference type="PANTHER" id="PTHR34595">
    <property type="entry name" value="BLR5612 PROTEIN"/>
    <property type="match status" value="1"/>
</dbReference>
<dbReference type="PANTHER" id="PTHR34595:SF2">
    <property type="entry name" value="BLR2978 PROTEIN"/>
    <property type="match status" value="1"/>
</dbReference>
<name>A0A2T5J3M3_9GAMM</name>
<feature type="domain" description="Circularly permuted ATP-grasp type 2" evidence="2">
    <location>
        <begin position="81"/>
        <end position="459"/>
    </location>
</feature>